<keyword evidence="3" id="KW-1185">Reference proteome</keyword>
<evidence type="ECO:0000256" key="1">
    <source>
        <dbReference type="SAM" id="SignalP"/>
    </source>
</evidence>
<dbReference type="Proteomes" id="UP000326458">
    <property type="component" value="Unassembled WGS sequence"/>
</dbReference>
<name>A0A5N3WW30_MUNMU</name>
<feature type="signal peptide" evidence="1">
    <location>
        <begin position="1"/>
        <end position="45"/>
    </location>
</feature>
<reference evidence="2 3" key="1">
    <citation type="submission" date="2019-06" db="EMBL/GenBank/DDBJ databases">
        <title>Discovery of a novel chromosome fission-fusion reversal in muntjac.</title>
        <authorList>
            <person name="Mudd A.B."/>
            <person name="Bredeson J.V."/>
            <person name="Baum R."/>
            <person name="Hockemeyer D."/>
            <person name="Rokhsar D.S."/>
        </authorList>
    </citation>
    <scope>NUCLEOTIDE SEQUENCE [LARGE SCALE GENOMIC DNA]</scope>
    <source>
        <strain evidence="2">UTSW_UCB_Mm</strain>
        <tissue evidence="2">Fibroblast cell line</tissue>
    </source>
</reference>
<proteinExistence type="predicted"/>
<feature type="chain" id="PRO_5024278468" description="Integrin alpha-2 domain-containing protein" evidence="1">
    <location>
        <begin position="46"/>
        <end position="157"/>
    </location>
</feature>
<keyword evidence="1" id="KW-0732">Signal</keyword>
<evidence type="ECO:0000313" key="2">
    <source>
        <dbReference type="EMBL" id="KAB0365851.1"/>
    </source>
</evidence>
<gene>
    <name evidence="2" type="ORF">FD754_010007</name>
</gene>
<sequence>MGSRTPGSPLHAVQLRRGVRRGPRLLPLLPLLLLLLLPPPPRVGGFNLDAEAPAVLSGPPGSFFGFSVEFYRPGTDGWKSPGTLVLGGTGAGGWLSQGRVLGCVGRGVCARVKGGGRFPSSSSSWEEEKSTYFVSGSLLPRHHLVLCLSFSPFLTCF</sequence>
<evidence type="ECO:0008006" key="4">
    <source>
        <dbReference type="Google" id="ProtNLM"/>
    </source>
</evidence>
<organism evidence="2 3">
    <name type="scientific">Muntiacus muntjak</name>
    <name type="common">Barking deer</name>
    <name type="synonym">Indian muntjac</name>
    <dbReference type="NCBI Taxonomy" id="9888"/>
    <lineage>
        <taxon>Eukaryota</taxon>
        <taxon>Metazoa</taxon>
        <taxon>Chordata</taxon>
        <taxon>Craniata</taxon>
        <taxon>Vertebrata</taxon>
        <taxon>Euteleostomi</taxon>
        <taxon>Mammalia</taxon>
        <taxon>Eutheria</taxon>
        <taxon>Laurasiatheria</taxon>
        <taxon>Artiodactyla</taxon>
        <taxon>Ruminantia</taxon>
        <taxon>Pecora</taxon>
        <taxon>Cervidae</taxon>
        <taxon>Muntiacinae</taxon>
        <taxon>Muntiacus</taxon>
    </lineage>
</organism>
<accession>A0A5N3WW30</accession>
<dbReference type="AlphaFoldDB" id="A0A5N3WW30"/>
<dbReference type="InterPro" id="IPR028994">
    <property type="entry name" value="Integrin_alpha_N"/>
</dbReference>
<dbReference type="Gene3D" id="2.130.10.130">
    <property type="entry name" value="Integrin alpha, N-terminal"/>
    <property type="match status" value="1"/>
</dbReference>
<comment type="caution">
    <text evidence="2">The sequence shown here is derived from an EMBL/GenBank/DDBJ whole genome shotgun (WGS) entry which is preliminary data.</text>
</comment>
<protein>
    <recommendedName>
        <fullName evidence="4">Integrin alpha-2 domain-containing protein</fullName>
    </recommendedName>
</protein>
<evidence type="ECO:0000313" key="3">
    <source>
        <dbReference type="Proteomes" id="UP000326458"/>
    </source>
</evidence>
<dbReference type="EMBL" id="VCEA01000001">
    <property type="protein sequence ID" value="KAB0365851.1"/>
    <property type="molecule type" value="Genomic_DNA"/>
</dbReference>